<dbReference type="Pfam" id="PF04519">
    <property type="entry name" value="Bactofilin"/>
    <property type="match status" value="1"/>
</dbReference>
<evidence type="ECO:0000313" key="4">
    <source>
        <dbReference type="Proteomes" id="UP000501812"/>
    </source>
</evidence>
<dbReference type="EMBL" id="CP051774">
    <property type="protein sequence ID" value="QJE97863.1"/>
    <property type="molecule type" value="Genomic_DNA"/>
</dbReference>
<protein>
    <submittedName>
        <fullName evidence="3">Polymer-forming cytoskeletal protein</fullName>
    </submittedName>
</protein>
<feature type="compositionally biased region" description="Pro residues" evidence="2">
    <location>
        <begin position="20"/>
        <end position="34"/>
    </location>
</feature>
<evidence type="ECO:0000313" key="3">
    <source>
        <dbReference type="EMBL" id="QJE97863.1"/>
    </source>
</evidence>
<dbReference type="KEGG" id="luo:HHL09_19425"/>
<comment type="similarity">
    <text evidence="1">Belongs to the bactofilin family.</text>
</comment>
<dbReference type="InterPro" id="IPR007607">
    <property type="entry name" value="BacA/B"/>
</dbReference>
<dbReference type="PANTHER" id="PTHR35024">
    <property type="entry name" value="HYPOTHETICAL CYTOSOLIC PROTEIN"/>
    <property type="match status" value="1"/>
</dbReference>
<gene>
    <name evidence="3" type="ORF">HHL09_19425</name>
</gene>
<feature type="region of interest" description="Disordered" evidence="2">
    <location>
        <begin position="1"/>
        <end position="70"/>
    </location>
</feature>
<dbReference type="Proteomes" id="UP000501812">
    <property type="component" value="Chromosome"/>
</dbReference>
<feature type="compositionally biased region" description="Polar residues" evidence="2">
    <location>
        <begin position="1"/>
        <end position="10"/>
    </location>
</feature>
<dbReference type="RefSeq" id="WP_169456289.1">
    <property type="nucleotide sequence ID" value="NZ_CP051774.1"/>
</dbReference>
<dbReference type="AlphaFoldDB" id="A0A858RPL7"/>
<organism evidence="3 4">
    <name type="scientific">Luteolibacter luteus</name>
    <dbReference type="NCBI Taxonomy" id="2728835"/>
    <lineage>
        <taxon>Bacteria</taxon>
        <taxon>Pseudomonadati</taxon>
        <taxon>Verrucomicrobiota</taxon>
        <taxon>Verrucomicrobiia</taxon>
        <taxon>Verrucomicrobiales</taxon>
        <taxon>Verrucomicrobiaceae</taxon>
        <taxon>Luteolibacter</taxon>
    </lineage>
</organism>
<evidence type="ECO:0000256" key="1">
    <source>
        <dbReference type="ARBA" id="ARBA00044755"/>
    </source>
</evidence>
<feature type="region of interest" description="Disordered" evidence="2">
    <location>
        <begin position="165"/>
        <end position="204"/>
    </location>
</feature>
<accession>A0A858RPL7</accession>
<feature type="compositionally biased region" description="Low complexity" evidence="2">
    <location>
        <begin position="168"/>
        <end position="190"/>
    </location>
</feature>
<reference evidence="3 4" key="1">
    <citation type="submission" date="2020-04" db="EMBL/GenBank/DDBJ databases">
        <title>Luteolibacter sp. G-1-1-1 isolated from soil.</title>
        <authorList>
            <person name="Dahal R.H."/>
        </authorList>
    </citation>
    <scope>NUCLEOTIDE SEQUENCE [LARGE SCALE GENOMIC DNA]</scope>
    <source>
        <strain evidence="3 4">G-1-1-1</strain>
    </source>
</reference>
<sequence>MSNNIFQKITGNKPGSEPSAPVPTPAYNPAPTPAPAAYEPVAPAAAAPVQQASAASAAPQRPVGPSRNVLSSDVEIKGTVKFTNDLVVDGRIEGEIQSDGNLTVGENARLKAEIKTGTVVVYGKVHGNIIANEKVELKATAEVVGDIKAKVLSIEPGAIFVGKSNVGTPSTPAAAAKPAAAAAPASAPAKQDPPKQGNLQGVNP</sequence>
<proteinExistence type="inferred from homology"/>
<name>A0A858RPL7_9BACT</name>
<feature type="compositionally biased region" description="Low complexity" evidence="2">
    <location>
        <begin position="35"/>
        <end position="59"/>
    </location>
</feature>
<keyword evidence="4" id="KW-1185">Reference proteome</keyword>
<dbReference type="PANTHER" id="PTHR35024:SF4">
    <property type="entry name" value="POLYMER-FORMING CYTOSKELETAL PROTEIN"/>
    <property type="match status" value="1"/>
</dbReference>
<evidence type="ECO:0000256" key="2">
    <source>
        <dbReference type="SAM" id="MobiDB-lite"/>
    </source>
</evidence>